<proteinExistence type="predicted"/>
<dbReference type="InterPro" id="IPR027385">
    <property type="entry name" value="Beta-barrel_OMP"/>
</dbReference>
<keyword evidence="1 2" id="KW-0732">Signal</keyword>
<evidence type="ECO:0000313" key="5">
    <source>
        <dbReference type="Proteomes" id="UP001589858"/>
    </source>
</evidence>
<dbReference type="Pfam" id="PF13505">
    <property type="entry name" value="OMP_b-brl"/>
    <property type="match status" value="1"/>
</dbReference>
<reference evidence="4 5" key="1">
    <citation type="submission" date="2024-09" db="EMBL/GenBank/DDBJ databases">
        <authorList>
            <person name="Sun Q."/>
            <person name="Mori K."/>
        </authorList>
    </citation>
    <scope>NUCLEOTIDE SEQUENCE [LARGE SCALE GENOMIC DNA]</scope>
    <source>
        <strain evidence="4 5">CICC 11035S</strain>
    </source>
</reference>
<dbReference type="EMBL" id="JBHLTM010000061">
    <property type="protein sequence ID" value="MFC0685879.1"/>
    <property type="molecule type" value="Genomic_DNA"/>
</dbReference>
<dbReference type="Proteomes" id="UP001589858">
    <property type="component" value="Unassembled WGS sequence"/>
</dbReference>
<evidence type="ECO:0000256" key="1">
    <source>
        <dbReference type="ARBA" id="ARBA00022729"/>
    </source>
</evidence>
<dbReference type="SUPFAM" id="SSF103515">
    <property type="entry name" value="Autotransporter"/>
    <property type="match status" value="1"/>
</dbReference>
<comment type="caution">
    <text evidence="4">The sequence shown here is derived from an EMBL/GenBank/DDBJ whole genome shotgun (WGS) entry which is preliminary data.</text>
</comment>
<evidence type="ECO:0000313" key="4">
    <source>
        <dbReference type="EMBL" id="MFC0685879.1"/>
    </source>
</evidence>
<evidence type="ECO:0000259" key="3">
    <source>
        <dbReference type="Pfam" id="PF13505"/>
    </source>
</evidence>
<protein>
    <submittedName>
        <fullName evidence="4">Outer membrane beta-barrel protein</fullName>
    </submittedName>
</protein>
<sequence>MRFIKYGLISAALLAQPALADEARLSGLRVEARVGLETPTVSDDDVYKLGQSVSIGGEIGYDIPVSTKVTVGPFVNYDYARSKDCASGYCLGSDGNLAAGGRIGINLGSALQLYCKLGYDRMKLKATYEGDSGTETLDGVMGGIGLDYNLSSKAYVGVEINYADLGSFEGINFQRRHAVLTGGIRF</sequence>
<feature type="chain" id="PRO_5046084077" evidence="2">
    <location>
        <begin position="21"/>
        <end position="186"/>
    </location>
</feature>
<name>A0ABV6S9G0_9SPHN</name>
<accession>A0ABV6S9G0</accession>
<keyword evidence="5" id="KW-1185">Reference proteome</keyword>
<evidence type="ECO:0000256" key="2">
    <source>
        <dbReference type="SAM" id="SignalP"/>
    </source>
</evidence>
<gene>
    <name evidence="4" type="ORF">ACFFF8_14885</name>
</gene>
<dbReference type="Gene3D" id="2.40.160.20">
    <property type="match status" value="1"/>
</dbReference>
<dbReference type="RefSeq" id="WP_267218633.1">
    <property type="nucleotide sequence ID" value="NZ_JAPCWC010000002.1"/>
</dbReference>
<dbReference type="InterPro" id="IPR036709">
    <property type="entry name" value="Autotransporte_beta_dom_sf"/>
</dbReference>
<organism evidence="4 5">
    <name type="scientific">Novosphingobium clariflavum</name>
    <dbReference type="NCBI Taxonomy" id="2029884"/>
    <lineage>
        <taxon>Bacteria</taxon>
        <taxon>Pseudomonadati</taxon>
        <taxon>Pseudomonadota</taxon>
        <taxon>Alphaproteobacteria</taxon>
        <taxon>Sphingomonadales</taxon>
        <taxon>Sphingomonadaceae</taxon>
        <taxon>Novosphingobium</taxon>
    </lineage>
</organism>
<feature type="signal peptide" evidence="2">
    <location>
        <begin position="1"/>
        <end position="20"/>
    </location>
</feature>
<feature type="domain" description="Outer membrane protein beta-barrel" evidence="3">
    <location>
        <begin position="8"/>
        <end position="167"/>
    </location>
</feature>